<gene>
    <name evidence="7" type="ORF">SAMN05660461_0671</name>
</gene>
<dbReference type="NCBIfam" id="TIGR02985">
    <property type="entry name" value="Sig70_bacteroi1"/>
    <property type="match status" value="1"/>
</dbReference>
<dbReference type="GO" id="GO:0016987">
    <property type="term" value="F:sigma factor activity"/>
    <property type="evidence" value="ECO:0007669"/>
    <property type="project" value="UniProtKB-KW"/>
</dbReference>
<dbReference type="CDD" id="cd06171">
    <property type="entry name" value="Sigma70_r4"/>
    <property type="match status" value="1"/>
</dbReference>
<evidence type="ECO:0000256" key="1">
    <source>
        <dbReference type="ARBA" id="ARBA00010641"/>
    </source>
</evidence>
<evidence type="ECO:0000259" key="5">
    <source>
        <dbReference type="Pfam" id="PF04542"/>
    </source>
</evidence>
<evidence type="ECO:0000313" key="7">
    <source>
        <dbReference type="EMBL" id="SKC96356.1"/>
    </source>
</evidence>
<dbReference type="InterPro" id="IPR039425">
    <property type="entry name" value="RNA_pol_sigma-70-like"/>
</dbReference>
<keyword evidence="2" id="KW-0805">Transcription regulation</keyword>
<dbReference type="Pfam" id="PF08281">
    <property type="entry name" value="Sigma70_r4_2"/>
    <property type="match status" value="1"/>
</dbReference>
<dbReference type="InterPro" id="IPR014284">
    <property type="entry name" value="RNA_pol_sigma-70_dom"/>
</dbReference>
<dbReference type="AlphaFoldDB" id="A0A1T5N7B8"/>
<dbReference type="InterPro" id="IPR013249">
    <property type="entry name" value="RNA_pol_sigma70_r4_t2"/>
</dbReference>
<evidence type="ECO:0000256" key="3">
    <source>
        <dbReference type="ARBA" id="ARBA00023082"/>
    </source>
</evidence>
<proteinExistence type="inferred from homology"/>
<keyword evidence="4" id="KW-0804">Transcription</keyword>
<dbReference type="InterPro" id="IPR014327">
    <property type="entry name" value="RNA_pol_sigma70_bacteroid"/>
</dbReference>
<evidence type="ECO:0000313" key="8">
    <source>
        <dbReference type="Proteomes" id="UP000190166"/>
    </source>
</evidence>
<sequence length="198" mass="22683">MPDIPLYAEKELLTGIAAGDQQAFAQLYRHYWNEVYHLALSFLKSPAQAEDTIQEVFVKLWHKKETLPALQEFRPYFMVMVRNEIINTLRRNHRHLLIQGMEPVIAGTAESPQEALMNSKEATVLVKEALSSLPARQQQIFNLSREQGLTHEQIAQQMQVSKKTVANLITLTLNHIRGHLSRQGYLPELLFLVIICQG</sequence>
<dbReference type="Proteomes" id="UP000190166">
    <property type="component" value="Unassembled WGS sequence"/>
</dbReference>
<dbReference type="Gene3D" id="1.10.1740.10">
    <property type="match status" value="1"/>
</dbReference>
<keyword evidence="8" id="KW-1185">Reference proteome</keyword>
<keyword evidence="3" id="KW-0731">Sigma factor</keyword>
<dbReference type="InterPro" id="IPR013324">
    <property type="entry name" value="RNA_pol_sigma_r3/r4-like"/>
</dbReference>
<evidence type="ECO:0000256" key="4">
    <source>
        <dbReference type="ARBA" id="ARBA00023163"/>
    </source>
</evidence>
<reference evidence="7 8" key="1">
    <citation type="submission" date="2017-02" db="EMBL/GenBank/DDBJ databases">
        <authorList>
            <person name="Peterson S.W."/>
        </authorList>
    </citation>
    <scope>NUCLEOTIDE SEQUENCE [LARGE SCALE GENOMIC DNA]</scope>
    <source>
        <strain evidence="7 8">DSM 18108</strain>
    </source>
</reference>
<organism evidence="7 8">
    <name type="scientific">Chitinophaga ginsengisegetis</name>
    <dbReference type="NCBI Taxonomy" id="393003"/>
    <lineage>
        <taxon>Bacteria</taxon>
        <taxon>Pseudomonadati</taxon>
        <taxon>Bacteroidota</taxon>
        <taxon>Chitinophagia</taxon>
        <taxon>Chitinophagales</taxon>
        <taxon>Chitinophagaceae</taxon>
        <taxon>Chitinophaga</taxon>
    </lineage>
</organism>
<dbReference type="SUPFAM" id="SSF88946">
    <property type="entry name" value="Sigma2 domain of RNA polymerase sigma factors"/>
    <property type="match status" value="1"/>
</dbReference>
<evidence type="ECO:0000256" key="2">
    <source>
        <dbReference type="ARBA" id="ARBA00023015"/>
    </source>
</evidence>
<dbReference type="RefSeq" id="WP_159454175.1">
    <property type="nucleotide sequence ID" value="NZ_FUZZ01000001.1"/>
</dbReference>
<dbReference type="InterPro" id="IPR007627">
    <property type="entry name" value="RNA_pol_sigma70_r2"/>
</dbReference>
<name>A0A1T5N7B8_9BACT</name>
<dbReference type="NCBIfam" id="TIGR02937">
    <property type="entry name" value="sigma70-ECF"/>
    <property type="match status" value="1"/>
</dbReference>
<dbReference type="Pfam" id="PF04542">
    <property type="entry name" value="Sigma70_r2"/>
    <property type="match status" value="1"/>
</dbReference>
<accession>A0A1T5N7B8</accession>
<comment type="similarity">
    <text evidence="1">Belongs to the sigma-70 factor family. ECF subfamily.</text>
</comment>
<dbReference type="GO" id="GO:0003677">
    <property type="term" value="F:DNA binding"/>
    <property type="evidence" value="ECO:0007669"/>
    <property type="project" value="InterPro"/>
</dbReference>
<dbReference type="InterPro" id="IPR036388">
    <property type="entry name" value="WH-like_DNA-bd_sf"/>
</dbReference>
<dbReference type="Gene3D" id="1.10.10.10">
    <property type="entry name" value="Winged helix-like DNA-binding domain superfamily/Winged helix DNA-binding domain"/>
    <property type="match status" value="1"/>
</dbReference>
<protein>
    <submittedName>
        <fullName evidence="7">RNA polymerase sigma-70 factor, ECF subfamily</fullName>
    </submittedName>
</protein>
<evidence type="ECO:0000259" key="6">
    <source>
        <dbReference type="Pfam" id="PF08281"/>
    </source>
</evidence>
<dbReference type="EMBL" id="FUZZ01000001">
    <property type="protein sequence ID" value="SKC96356.1"/>
    <property type="molecule type" value="Genomic_DNA"/>
</dbReference>
<dbReference type="STRING" id="393003.SAMN05660461_0671"/>
<dbReference type="GO" id="GO:0006352">
    <property type="term" value="P:DNA-templated transcription initiation"/>
    <property type="evidence" value="ECO:0007669"/>
    <property type="project" value="InterPro"/>
</dbReference>
<dbReference type="InterPro" id="IPR013325">
    <property type="entry name" value="RNA_pol_sigma_r2"/>
</dbReference>
<feature type="domain" description="RNA polymerase sigma factor 70 region 4 type 2" evidence="6">
    <location>
        <begin position="126"/>
        <end position="173"/>
    </location>
</feature>
<dbReference type="PANTHER" id="PTHR43133:SF46">
    <property type="entry name" value="RNA POLYMERASE SIGMA-70 FACTOR ECF SUBFAMILY"/>
    <property type="match status" value="1"/>
</dbReference>
<dbReference type="SUPFAM" id="SSF88659">
    <property type="entry name" value="Sigma3 and sigma4 domains of RNA polymerase sigma factors"/>
    <property type="match status" value="1"/>
</dbReference>
<feature type="domain" description="RNA polymerase sigma-70 region 2" evidence="5">
    <location>
        <begin position="27"/>
        <end position="94"/>
    </location>
</feature>
<dbReference type="PANTHER" id="PTHR43133">
    <property type="entry name" value="RNA POLYMERASE ECF-TYPE SIGMA FACTO"/>
    <property type="match status" value="1"/>
</dbReference>